<organism evidence="1 2">
    <name type="scientific">Ditylenchus dipsaci</name>
    <dbReference type="NCBI Taxonomy" id="166011"/>
    <lineage>
        <taxon>Eukaryota</taxon>
        <taxon>Metazoa</taxon>
        <taxon>Ecdysozoa</taxon>
        <taxon>Nematoda</taxon>
        <taxon>Chromadorea</taxon>
        <taxon>Rhabditida</taxon>
        <taxon>Tylenchina</taxon>
        <taxon>Tylenchomorpha</taxon>
        <taxon>Sphaerularioidea</taxon>
        <taxon>Anguinidae</taxon>
        <taxon>Anguininae</taxon>
        <taxon>Ditylenchus</taxon>
    </lineage>
</organism>
<dbReference type="InterPro" id="IPR036249">
    <property type="entry name" value="Thioredoxin-like_sf"/>
</dbReference>
<keyword evidence="1" id="KW-1185">Reference proteome</keyword>
<sequence length="156" mass="17854">MAVNKAKSADILVLDPENIQESINSHEYILILYYDSFSPQSKIVVDNIATLAQHLSKINSLINVAIFDDKIGFLQKYVRRKIPHYPSLLIHFESGKWINYEGGKNYNFKHIALWLEENFTHDVIYGRGIEENSEISSNVPVHALVGLGLCLFFIFI</sequence>
<name>A0A915ESE3_9BILA</name>
<dbReference type="WBParaSite" id="jg8807">
    <property type="protein sequence ID" value="jg8807"/>
    <property type="gene ID" value="jg8807"/>
</dbReference>
<dbReference type="SUPFAM" id="SSF52833">
    <property type="entry name" value="Thioredoxin-like"/>
    <property type="match status" value="1"/>
</dbReference>
<dbReference type="Gene3D" id="3.40.30.10">
    <property type="entry name" value="Glutaredoxin"/>
    <property type="match status" value="1"/>
</dbReference>
<dbReference type="Proteomes" id="UP000887574">
    <property type="component" value="Unplaced"/>
</dbReference>
<protein>
    <submittedName>
        <fullName evidence="2">Thioredoxin domain-containing protein</fullName>
    </submittedName>
</protein>
<evidence type="ECO:0000313" key="1">
    <source>
        <dbReference type="Proteomes" id="UP000887574"/>
    </source>
</evidence>
<dbReference type="AlphaFoldDB" id="A0A915ESE3"/>
<proteinExistence type="predicted"/>
<evidence type="ECO:0000313" key="2">
    <source>
        <dbReference type="WBParaSite" id="jg8807"/>
    </source>
</evidence>
<reference evidence="2" key="1">
    <citation type="submission" date="2022-11" db="UniProtKB">
        <authorList>
            <consortium name="WormBaseParasite"/>
        </authorList>
    </citation>
    <scope>IDENTIFICATION</scope>
</reference>
<accession>A0A915ESE3</accession>